<evidence type="ECO:0000256" key="15">
    <source>
        <dbReference type="SAM" id="Phobius"/>
    </source>
</evidence>
<evidence type="ECO:0000313" key="20">
    <source>
        <dbReference type="Proteomes" id="UP000014760"/>
    </source>
</evidence>
<keyword evidence="7" id="KW-0342">GTP-binding</keyword>
<evidence type="ECO:0000256" key="8">
    <source>
        <dbReference type="ARBA" id="ARBA00023136"/>
    </source>
</evidence>
<dbReference type="PROSITE" id="PS50011">
    <property type="entry name" value="PROTEIN_KINASE_DOM"/>
    <property type="match status" value="1"/>
</dbReference>
<dbReference type="Pfam" id="PF07701">
    <property type="entry name" value="HNOBA"/>
    <property type="match status" value="1"/>
</dbReference>
<dbReference type="EMBL" id="AMQN01016633">
    <property type="status" value="NOT_ANNOTATED_CDS"/>
    <property type="molecule type" value="Genomic_DNA"/>
</dbReference>
<comment type="catalytic activity">
    <reaction evidence="14">
        <text>GTP = 3',5'-cyclic GMP + diphosphate</text>
        <dbReference type="Rhea" id="RHEA:13665"/>
        <dbReference type="ChEBI" id="CHEBI:33019"/>
        <dbReference type="ChEBI" id="CHEBI:37565"/>
        <dbReference type="ChEBI" id="CHEBI:57746"/>
        <dbReference type="EC" id="4.6.1.2"/>
    </reaction>
</comment>
<evidence type="ECO:0000256" key="12">
    <source>
        <dbReference type="ARBA" id="ARBA00023293"/>
    </source>
</evidence>
<comment type="subcellular location">
    <subcellularLocation>
        <location evidence="1">Membrane</location>
        <topology evidence="1">Single-pass type I membrane protein</topology>
    </subcellularLocation>
</comment>
<evidence type="ECO:0000256" key="4">
    <source>
        <dbReference type="ARBA" id="ARBA00022729"/>
    </source>
</evidence>
<dbReference type="GO" id="GO:0004672">
    <property type="term" value="F:protein kinase activity"/>
    <property type="evidence" value="ECO:0007669"/>
    <property type="project" value="InterPro"/>
</dbReference>
<keyword evidence="9" id="KW-0675">Receptor</keyword>
<dbReference type="EMBL" id="KB292253">
    <property type="protein sequence ID" value="ELU17880.1"/>
    <property type="molecule type" value="Genomic_DNA"/>
</dbReference>
<dbReference type="CDD" id="cd07302">
    <property type="entry name" value="CHD"/>
    <property type="match status" value="1"/>
</dbReference>
<dbReference type="GO" id="GO:0001653">
    <property type="term" value="F:peptide receptor activity"/>
    <property type="evidence" value="ECO:0007669"/>
    <property type="project" value="TreeGrafter"/>
</dbReference>
<dbReference type="SUPFAM" id="SSF56112">
    <property type="entry name" value="Protein kinase-like (PK-like)"/>
    <property type="match status" value="1"/>
</dbReference>
<dbReference type="InterPro" id="IPR011009">
    <property type="entry name" value="Kinase-like_dom_sf"/>
</dbReference>
<reference evidence="19" key="3">
    <citation type="submission" date="2015-06" db="UniProtKB">
        <authorList>
            <consortium name="EnsemblMetazoa"/>
        </authorList>
    </citation>
    <scope>IDENTIFICATION</scope>
</reference>
<sequence length="725" mass="82282">LYDAVMMYGLALNETLNKGLDASDGMNVVRNLRQKAFSGMTGSVVLDDGGDREPDYWITDMNPYTGYFVKIAEHFGSRRHESNSFQEFRKNILPPEWPTGEVGHEFAPPDTPVCGFMNEFCQEDEAWIIIMTSIFSAIFLTSAVLLTLYLYRKNKFETELLIQCWRIAKDEIEMPVASTAASAAKMQSNSQLKSMVSFGTIQQQYFADCGYYRGQLVALKKIKKEHMQLSRAVLMEFKENKEIIHENLNAFVGAVFDPPNIELVSTYCHKGSLQDIVMNDEVKLDASFKQSFMMDVIKGMNYLHRSHLHSHGNLKSSNCLVDARWTVKITDYGLPSFLAGQQFTEDDYGIYRRKLWTAPEILRENFPPARGTQKGDVYSFAIVMFEIITRSEPYNFDTMTPRDAVNRVRNGESFPFRPTLPSACDCGNKSLVLIQSCWEEKPENRPTFIQIKSTARKMIGKDICYTPNSISILDNILGMMEKYAYNLEEIVEERTLELVEEKKKTDRLLYKMLPSSVADQLKAGKSVTPEDYKSSSIYFSDIVGFTTISCDSSPLQIVDFLNDLYTCFDDIISQHDVYKVETIGDAYMVVSGVPVQNGSRHFAEIANVSLDLLSTVTDFRIRHRPKQQLQLRIGLHSGPCVAGVVGLMMPRYCLFGDTVTKASTMEATGKPLRIHISEEYNRGLMDIGGYDVKPRGEINIRGKGFIKTYWLCGKKGFKKPLPSFE</sequence>
<evidence type="ECO:0000256" key="6">
    <source>
        <dbReference type="ARBA" id="ARBA00022989"/>
    </source>
</evidence>
<evidence type="ECO:0000256" key="7">
    <source>
        <dbReference type="ARBA" id="ARBA00023134"/>
    </source>
</evidence>
<keyword evidence="3 15" id="KW-0812">Transmembrane</keyword>
<dbReference type="PRINTS" id="PR00255">
    <property type="entry name" value="NATPEPTIDER"/>
</dbReference>
<evidence type="ECO:0000256" key="14">
    <source>
        <dbReference type="RuleBase" id="RU003431"/>
    </source>
</evidence>
<dbReference type="GO" id="GO:0035556">
    <property type="term" value="P:intracellular signal transduction"/>
    <property type="evidence" value="ECO:0007669"/>
    <property type="project" value="InterPro"/>
</dbReference>
<dbReference type="EC" id="4.6.1.2" evidence="2 14"/>
<evidence type="ECO:0000256" key="10">
    <source>
        <dbReference type="ARBA" id="ARBA00023180"/>
    </source>
</evidence>
<evidence type="ECO:0000259" key="17">
    <source>
        <dbReference type="PROSITE" id="PS50125"/>
    </source>
</evidence>
<dbReference type="GO" id="GO:0004383">
    <property type="term" value="F:guanylate cyclase activity"/>
    <property type="evidence" value="ECO:0007669"/>
    <property type="project" value="UniProtKB-EC"/>
</dbReference>
<dbReference type="InterPro" id="IPR028082">
    <property type="entry name" value="Peripla_BP_I"/>
</dbReference>
<dbReference type="Pfam" id="PF00211">
    <property type="entry name" value="Guanylate_cyc"/>
    <property type="match status" value="1"/>
</dbReference>
<dbReference type="Pfam" id="PF07714">
    <property type="entry name" value="PK_Tyr_Ser-Thr"/>
    <property type="match status" value="1"/>
</dbReference>
<dbReference type="SUPFAM" id="SSF53822">
    <property type="entry name" value="Periplasmic binding protein-like I"/>
    <property type="match status" value="1"/>
</dbReference>
<accession>R7VLT1</accession>
<dbReference type="InterPro" id="IPR050401">
    <property type="entry name" value="Cyclic_nucleotide_synthase"/>
</dbReference>
<evidence type="ECO:0000256" key="2">
    <source>
        <dbReference type="ARBA" id="ARBA00012202"/>
    </source>
</evidence>
<keyword evidence="11 13" id="KW-0456">Lyase</keyword>
<organism evidence="18">
    <name type="scientific">Capitella teleta</name>
    <name type="common">Polychaete worm</name>
    <dbReference type="NCBI Taxonomy" id="283909"/>
    <lineage>
        <taxon>Eukaryota</taxon>
        <taxon>Metazoa</taxon>
        <taxon>Spiralia</taxon>
        <taxon>Lophotrochozoa</taxon>
        <taxon>Annelida</taxon>
        <taxon>Polychaeta</taxon>
        <taxon>Sedentaria</taxon>
        <taxon>Scolecida</taxon>
        <taxon>Capitellidae</taxon>
        <taxon>Capitella</taxon>
    </lineage>
</organism>
<dbReference type="Proteomes" id="UP000014760">
    <property type="component" value="Unassembled WGS sequence"/>
</dbReference>
<dbReference type="SMART" id="SM00044">
    <property type="entry name" value="CYCc"/>
    <property type="match status" value="1"/>
</dbReference>
<dbReference type="InterPro" id="IPR001245">
    <property type="entry name" value="Ser-Thr/Tyr_kinase_cat_dom"/>
</dbReference>
<evidence type="ECO:0000256" key="11">
    <source>
        <dbReference type="ARBA" id="ARBA00023239"/>
    </source>
</evidence>
<evidence type="ECO:0000256" key="13">
    <source>
        <dbReference type="RuleBase" id="RU000405"/>
    </source>
</evidence>
<dbReference type="OrthoDB" id="60033at2759"/>
<keyword evidence="12 14" id="KW-0141">cGMP biosynthesis</keyword>
<dbReference type="InterPro" id="IPR018297">
    <property type="entry name" value="A/G_cyclase_CS"/>
</dbReference>
<dbReference type="AlphaFoldDB" id="R7VLT1"/>
<feature type="domain" description="Protein kinase" evidence="16">
    <location>
        <begin position="187"/>
        <end position="459"/>
    </location>
</feature>
<dbReference type="Gene3D" id="3.30.70.1230">
    <property type="entry name" value="Nucleotide cyclase"/>
    <property type="match status" value="1"/>
</dbReference>
<dbReference type="SUPFAM" id="SSF55073">
    <property type="entry name" value="Nucleotide cyclase"/>
    <property type="match status" value="1"/>
</dbReference>
<keyword evidence="8 15" id="KW-0472">Membrane</keyword>
<dbReference type="InterPro" id="IPR001828">
    <property type="entry name" value="ANF_lig-bd_rcpt"/>
</dbReference>
<dbReference type="PROSITE" id="PS50125">
    <property type="entry name" value="GUANYLATE_CYCLASE_2"/>
    <property type="match status" value="1"/>
</dbReference>
<dbReference type="InterPro" id="IPR011645">
    <property type="entry name" value="HNOB_dom_associated"/>
</dbReference>
<dbReference type="GO" id="GO:0005524">
    <property type="term" value="F:ATP binding"/>
    <property type="evidence" value="ECO:0007669"/>
    <property type="project" value="InterPro"/>
</dbReference>
<dbReference type="PROSITE" id="PS00452">
    <property type="entry name" value="GUANYLATE_CYCLASE_1"/>
    <property type="match status" value="1"/>
</dbReference>
<feature type="non-terminal residue" evidence="18">
    <location>
        <position position="1"/>
    </location>
</feature>
<evidence type="ECO:0000256" key="5">
    <source>
        <dbReference type="ARBA" id="ARBA00022741"/>
    </source>
</evidence>
<protein>
    <recommendedName>
        <fullName evidence="2 14">Guanylate cyclase</fullName>
        <ecNumber evidence="2 14">4.6.1.2</ecNumber>
    </recommendedName>
</protein>
<dbReference type="Gene3D" id="3.40.50.2300">
    <property type="match status" value="1"/>
</dbReference>
<dbReference type="GO" id="GO:0005525">
    <property type="term" value="F:GTP binding"/>
    <property type="evidence" value="ECO:0007669"/>
    <property type="project" value="UniProtKB-KW"/>
</dbReference>
<feature type="domain" description="Guanylate cyclase" evidence="17">
    <location>
        <begin position="536"/>
        <end position="666"/>
    </location>
</feature>
<dbReference type="InterPro" id="IPR001170">
    <property type="entry name" value="ANPR/GUC"/>
</dbReference>
<dbReference type="Gene3D" id="1.10.510.10">
    <property type="entry name" value="Transferase(Phosphotransferase) domain 1"/>
    <property type="match status" value="1"/>
</dbReference>
<reference evidence="18 20" key="2">
    <citation type="journal article" date="2013" name="Nature">
        <title>Insights into bilaterian evolution from three spiralian genomes.</title>
        <authorList>
            <person name="Simakov O."/>
            <person name="Marletaz F."/>
            <person name="Cho S.J."/>
            <person name="Edsinger-Gonzales E."/>
            <person name="Havlak P."/>
            <person name="Hellsten U."/>
            <person name="Kuo D.H."/>
            <person name="Larsson T."/>
            <person name="Lv J."/>
            <person name="Arendt D."/>
            <person name="Savage R."/>
            <person name="Osoegawa K."/>
            <person name="de Jong P."/>
            <person name="Grimwood J."/>
            <person name="Chapman J.A."/>
            <person name="Shapiro H."/>
            <person name="Aerts A."/>
            <person name="Otillar R.P."/>
            <person name="Terry A.Y."/>
            <person name="Boore J.L."/>
            <person name="Grigoriev I.V."/>
            <person name="Lindberg D.R."/>
            <person name="Seaver E.C."/>
            <person name="Weisblat D.A."/>
            <person name="Putnam N.H."/>
            <person name="Rokhsar D.S."/>
        </authorList>
    </citation>
    <scope>NUCLEOTIDE SEQUENCE</scope>
    <source>
        <strain evidence="18 20">I ESC-2004</strain>
    </source>
</reference>
<keyword evidence="5" id="KW-0547">Nucleotide-binding</keyword>
<keyword evidence="10" id="KW-0325">Glycoprotein</keyword>
<dbReference type="STRING" id="283909.R7VLT1"/>
<comment type="similarity">
    <text evidence="13">Belongs to the adenylyl cyclase class-4/guanylyl cyclase family.</text>
</comment>
<keyword evidence="4" id="KW-0732">Signal</keyword>
<reference evidence="20" key="1">
    <citation type="submission" date="2012-12" db="EMBL/GenBank/DDBJ databases">
        <authorList>
            <person name="Hellsten U."/>
            <person name="Grimwood J."/>
            <person name="Chapman J.A."/>
            <person name="Shapiro H."/>
            <person name="Aerts A."/>
            <person name="Otillar R.P."/>
            <person name="Terry A.Y."/>
            <person name="Boore J.L."/>
            <person name="Simakov O."/>
            <person name="Marletaz F."/>
            <person name="Cho S.-J."/>
            <person name="Edsinger-Gonzales E."/>
            <person name="Havlak P."/>
            <person name="Kuo D.-H."/>
            <person name="Larsson T."/>
            <person name="Lv J."/>
            <person name="Arendt D."/>
            <person name="Savage R."/>
            <person name="Osoegawa K."/>
            <person name="de Jong P."/>
            <person name="Lindberg D.R."/>
            <person name="Seaver E.C."/>
            <person name="Weisblat D.A."/>
            <person name="Putnam N.H."/>
            <person name="Grigoriev I.V."/>
            <person name="Rokhsar D.S."/>
        </authorList>
    </citation>
    <scope>NUCLEOTIDE SEQUENCE</scope>
    <source>
        <strain evidence="20">I ESC-2004</strain>
    </source>
</reference>
<dbReference type="OMA" id="ITRSPPF"/>
<evidence type="ECO:0000256" key="9">
    <source>
        <dbReference type="ARBA" id="ARBA00023170"/>
    </source>
</evidence>
<evidence type="ECO:0000259" key="16">
    <source>
        <dbReference type="PROSITE" id="PS50011"/>
    </source>
</evidence>
<dbReference type="InterPro" id="IPR000719">
    <property type="entry name" value="Prot_kinase_dom"/>
</dbReference>
<keyword evidence="6 15" id="KW-1133">Transmembrane helix</keyword>
<dbReference type="PANTHER" id="PTHR11920:SF502">
    <property type="entry name" value="GUANYLATE CYCLASE"/>
    <property type="match status" value="1"/>
</dbReference>
<evidence type="ECO:0000313" key="18">
    <source>
        <dbReference type="EMBL" id="ELU17880.1"/>
    </source>
</evidence>
<dbReference type="Gene3D" id="6.10.250.780">
    <property type="match status" value="1"/>
</dbReference>
<dbReference type="GO" id="GO:0004016">
    <property type="term" value="F:adenylate cyclase activity"/>
    <property type="evidence" value="ECO:0007669"/>
    <property type="project" value="TreeGrafter"/>
</dbReference>
<proteinExistence type="inferred from homology"/>
<dbReference type="Pfam" id="PF01094">
    <property type="entry name" value="ANF_receptor"/>
    <property type="match status" value="1"/>
</dbReference>
<gene>
    <name evidence="18" type="ORF">CAPTEDRAFT_101739</name>
</gene>
<feature type="transmembrane region" description="Helical" evidence="15">
    <location>
        <begin position="126"/>
        <end position="151"/>
    </location>
</feature>
<dbReference type="PANTHER" id="PTHR11920">
    <property type="entry name" value="GUANYLYL CYCLASE"/>
    <property type="match status" value="1"/>
</dbReference>
<dbReference type="InterPro" id="IPR001054">
    <property type="entry name" value="A/G_cyclase"/>
</dbReference>
<dbReference type="HOGENOM" id="CLU_001072_1_3_1"/>
<dbReference type="FunFam" id="3.30.70.1230:FF:000004">
    <property type="entry name" value="Guanylate cyclase"/>
    <property type="match status" value="1"/>
</dbReference>
<dbReference type="EnsemblMetazoa" id="CapteT101739">
    <property type="protein sequence ID" value="CapteP101739"/>
    <property type="gene ID" value="CapteG101739"/>
</dbReference>
<name>R7VLT1_CAPTE</name>
<keyword evidence="20" id="KW-1185">Reference proteome</keyword>
<dbReference type="GO" id="GO:0005886">
    <property type="term" value="C:plasma membrane"/>
    <property type="evidence" value="ECO:0007669"/>
    <property type="project" value="TreeGrafter"/>
</dbReference>
<evidence type="ECO:0000256" key="3">
    <source>
        <dbReference type="ARBA" id="ARBA00022692"/>
    </source>
</evidence>
<dbReference type="InterPro" id="IPR029787">
    <property type="entry name" value="Nucleotide_cyclase"/>
</dbReference>
<evidence type="ECO:0000313" key="19">
    <source>
        <dbReference type="EnsemblMetazoa" id="CapteP101739"/>
    </source>
</evidence>
<evidence type="ECO:0000256" key="1">
    <source>
        <dbReference type="ARBA" id="ARBA00004479"/>
    </source>
</evidence>
<dbReference type="GO" id="GO:0007168">
    <property type="term" value="P:receptor guanylyl cyclase signaling pathway"/>
    <property type="evidence" value="ECO:0007669"/>
    <property type="project" value="TreeGrafter"/>
</dbReference>